<evidence type="ECO:0000313" key="2">
    <source>
        <dbReference type="Proteomes" id="UP000001514"/>
    </source>
</evidence>
<evidence type="ECO:0008006" key="3">
    <source>
        <dbReference type="Google" id="ProtNLM"/>
    </source>
</evidence>
<proteinExistence type="predicted"/>
<dbReference type="PANTHER" id="PTHR37604">
    <property type="entry name" value="TRANSCRIPTION INITIATION FACTOR TFIID SUBUNIT"/>
    <property type="match status" value="1"/>
</dbReference>
<dbReference type="GO" id="GO:0046982">
    <property type="term" value="F:protein heterodimerization activity"/>
    <property type="evidence" value="ECO:0007669"/>
    <property type="project" value="InterPro"/>
</dbReference>
<reference evidence="1 2" key="1">
    <citation type="journal article" date="2011" name="Science">
        <title>The Selaginella genome identifies genetic changes associated with the evolution of vascular plants.</title>
        <authorList>
            <person name="Banks J.A."/>
            <person name="Nishiyama T."/>
            <person name="Hasebe M."/>
            <person name="Bowman J.L."/>
            <person name="Gribskov M."/>
            <person name="dePamphilis C."/>
            <person name="Albert V.A."/>
            <person name="Aono N."/>
            <person name="Aoyama T."/>
            <person name="Ambrose B.A."/>
            <person name="Ashton N.W."/>
            <person name="Axtell M.J."/>
            <person name="Barker E."/>
            <person name="Barker M.S."/>
            <person name="Bennetzen J.L."/>
            <person name="Bonawitz N.D."/>
            <person name="Chapple C."/>
            <person name="Cheng C."/>
            <person name="Correa L.G."/>
            <person name="Dacre M."/>
            <person name="DeBarry J."/>
            <person name="Dreyer I."/>
            <person name="Elias M."/>
            <person name="Engstrom E.M."/>
            <person name="Estelle M."/>
            <person name="Feng L."/>
            <person name="Finet C."/>
            <person name="Floyd S.K."/>
            <person name="Frommer W.B."/>
            <person name="Fujita T."/>
            <person name="Gramzow L."/>
            <person name="Gutensohn M."/>
            <person name="Harholt J."/>
            <person name="Hattori M."/>
            <person name="Heyl A."/>
            <person name="Hirai T."/>
            <person name="Hiwatashi Y."/>
            <person name="Ishikawa M."/>
            <person name="Iwata M."/>
            <person name="Karol K.G."/>
            <person name="Koehler B."/>
            <person name="Kolukisaoglu U."/>
            <person name="Kubo M."/>
            <person name="Kurata T."/>
            <person name="Lalonde S."/>
            <person name="Li K."/>
            <person name="Li Y."/>
            <person name="Litt A."/>
            <person name="Lyons E."/>
            <person name="Manning G."/>
            <person name="Maruyama T."/>
            <person name="Michael T.P."/>
            <person name="Mikami K."/>
            <person name="Miyazaki S."/>
            <person name="Morinaga S."/>
            <person name="Murata T."/>
            <person name="Mueller-Roeber B."/>
            <person name="Nelson D.R."/>
            <person name="Obara M."/>
            <person name="Oguri Y."/>
            <person name="Olmstead R.G."/>
            <person name="Onodera N."/>
            <person name="Petersen B.L."/>
            <person name="Pils B."/>
            <person name="Prigge M."/>
            <person name="Rensing S.A."/>
            <person name="Riano-Pachon D.M."/>
            <person name="Roberts A.W."/>
            <person name="Sato Y."/>
            <person name="Scheller H.V."/>
            <person name="Schulz B."/>
            <person name="Schulz C."/>
            <person name="Shakirov E.V."/>
            <person name="Shibagaki N."/>
            <person name="Shinohara N."/>
            <person name="Shippen D.E."/>
            <person name="Soerensen I."/>
            <person name="Sotooka R."/>
            <person name="Sugimoto N."/>
            <person name="Sugita M."/>
            <person name="Sumikawa N."/>
            <person name="Tanurdzic M."/>
            <person name="Theissen G."/>
            <person name="Ulvskov P."/>
            <person name="Wakazuki S."/>
            <person name="Weng J.K."/>
            <person name="Willats W.W."/>
            <person name="Wipf D."/>
            <person name="Wolf P.G."/>
            <person name="Yang L."/>
            <person name="Zimmer A.D."/>
            <person name="Zhu Q."/>
            <person name="Mitros T."/>
            <person name="Hellsten U."/>
            <person name="Loque D."/>
            <person name="Otillar R."/>
            <person name="Salamov A."/>
            <person name="Schmutz J."/>
            <person name="Shapiro H."/>
            <person name="Lindquist E."/>
            <person name="Lucas S."/>
            <person name="Rokhsar D."/>
            <person name="Grigoriev I.V."/>
        </authorList>
    </citation>
    <scope>NUCLEOTIDE SEQUENCE [LARGE SCALE GENOMIC DNA]</scope>
</reference>
<dbReference type="STRING" id="88036.D8S7G5"/>
<protein>
    <recommendedName>
        <fullName evidence="3">Bromodomain associated domain-containing protein</fullName>
    </recommendedName>
</protein>
<dbReference type="FunCoup" id="D8S7G5">
    <property type="interactions" value="2074"/>
</dbReference>
<dbReference type="InParanoid" id="D8S7G5"/>
<evidence type="ECO:0000313" key="1">
    <source>
        <dbReference type="EMBL" id="EFJ19753.1"/>
    </source>
</evidence>
<dbReference type="KEGG" id="smo:SELMODRAFT_418991"/>
<dbReference type="EMBL" id="GL377605">
    <property type="protein sequence ID" value="EFJ19753.1"/>
    <property type="molecule type" value="Genomic_DNA"/>
</dbReference>
<dbReference type="Proteomes" id="UP000001514">
    <property type="component" value="Unassembled WGS sequence"/>
</dbReference>
<accession>D8S7G5</accession>
<dbReference type="OrthoDB" id="1906016at2759"/>
<dbReference type="PANTHER" id="PTHR37604:SF1">
    <property type="entry name" value="TRANSCRIPTION INITIATION FACTOR TFIID SUBUNIT"/>
    <property type="match status" value="1"/>
</dbReference>
<dbReference type="InterPro" id="IPR009072">
    <property type="entry name" value="Histone-fold"/>
</dbReference>
<name>D8S7G5_SELML</name>
<keyword evidence="2" id="KW-1185">Reference proteome</keyword>
<dbReference type="Gramene" id="EFJ19753">
    <property type="protein sequence ID" value="EFJ19753"/>
    <property type="gene ID" value="SELMODRAFT_418991"/>
</dbReference>
<dbReference type="eggNOG" id="ENOG502QS2N">
    <property type="taxonomic scope" value="Eukaryota"/>
</dbReference>
<gene>
    <name evidence="1" type="ORF">SELMODRAFT_418991</name>
</gene>
<dbReference type="HOGENOM" id="CLU_021134_0_0_1"/>
<sequence>MGILQGDYGFQLASDLEAIAAWRPWLGDHLYSELRMHLATPSAWSAFMRGNDGSNSGRLRLQLRVRALLYDKALELQDTRISSPASLQLQPDSVYFTLEHDASDWVRLQAERAPTMAALQAKYGLDNRDTLSPHFAVGDGKQKSQLRKTAINTIKQGRSSPGFRGVEQSKLFSRSSRELDAEKSSMDCDLWYDQWFDKHLSERMNRLARRLAQQKLPFSDQEALKRTPEGMAAFLKLTTKALKRQHLTAGNDISLGHEREQESFDGELSILPELTSISSCVPENPCPATCVSGACSLQQSLESAAGGEASVLSGLSSQLVRSGTSARKAKVSSADAEILSQQTIARILETHGFEGVRQVPMEIFSEVMALHIRKLGSWLRMLIDSYQKHLSTDELLRMFIQRLVSHPARENSDVGGSLRDLAEYLKNEKSRTSQVVQIDAQMSNQLHQLHAQSRNLAAFQRSMYLENPLKKKQLPSLRAKRQAEDHTTFEMKPYVSTLTKQPWIPQQIQASSHSQVMQHLQQQASSLHLPGVQAYV</sequence>
<organism evidence="2">
    <name type="scientific">Selaginella moellendorffii</name>
    <name type="common">Spikemoss</name>
    <dbReference type="NCBI Taxonomy" id="88036"/>
    <lineage>
        <taxon>Eukaryota</taxon>
        <taxon>Viridiplantae</taxon>
        <taxon>Streptophyta</taxon>
        <taxon>Embryophyta</taxon>
        <taxon>Tracheophyta</taxon>
        <taxon>Lycopodiopsida</taxon>
        <taxon>Selaginellales</taxon>
        <taxon>Selaginellaceae</taxon>
        <taxon>Selaginella</taxon>
    </lineage>
</organism>
<dbReference type="Gene3D" id="1.10.20.10">
    <property type="entry name" value="Histone, subunit A"/>
    <property type="match status" value="1"/>
</dbReference>
<dbReference type="AlphaFoldDB" id="D8S7G5"/>